<reference evidence="1 2" key="1">
    <citation type="submission" date="2020-08" db="EMBL/GenBank/DDBJ databases">
        <title>Complete genome sequence of Entomobacter blattae G55GP.</title>
        <authorList>
            <person name="Poehlein A."/>
            <person name="Guzman J."/>
            <person name="Daniel R."/>
            <person name="Vilcinskas A."/>
        </authorList>
    </citation>
    <scope>NUCLEOTIDE SEQUENCE [LARGE SCALE GENOMIC DNA]</scope>
    <source>
        <strain evidence="1 2">G55GP</strain>
    </source>
</reference>
<dbReference type="AlphaFoldDB" id="A0A7H1NRU7"/>
<dbReference type="RefSeq" id="WP_238996774.1">
    <property type="nucleotide sequence ID" value="NZ_CP060244.1"/>
</dbReference>
<protein>
    <submittedName>
        <fullName evidence="1">Uncharacterized protein</fullName>
    </submittedName>
</protein>
<evidence type="ECO:0000313" key="1">
    <source>
        <dbReference type="EMBL" id="QNT78507.1"/>
    </source>
</evidence>
<name>A0A7H1NRU7_9PROT</name>
<evidence type="ECO:0000313" key="2">
    <source>
        <dbReference type="Proteomes" id="UP000516349"/>
    </source>
</evidence>
<gene>
    <name evidence="1" type="ORF">JGUZn3_12810</name>
</gene>
<organism evidence="1 2">
    <name type="scientific">Entomobacter blattae</name>
    <dbReference type="NCBI Taxonomy" id="2762277"/>
    <lineage>
        <taxon>Bacteria</taxon>
        <taxon>Pseudomonadati</taxon>
        <taxon>Pseudomonadota</taxon>
        <taxon>Alphaproteobacteria</taxon>
        <taxon>Acetobacterales</taxon>
        <taxon>Acetobacteraceae</taxon>
        <taxon>Entomobacter</taxon>
    </lineage>
</organism>
<sequence length="62" mass="7041">MVVFSRIGSKALFDIQNFKKGQKIFLKTCQFLTACQKEENIKEEDTTGSVGHKGMAARYRVI</sequence>
<proteinExistence type="predicted"/>
<accession>A0A7H1NRU7</accession>
<dbReference type="Proteomes" id="UP000516349">
    <property type="component" value="Chromosome"/>
</dbReference>
<keyword evidence="2" id="KW-1185">Reference proteome</keyword>
<dbReference type="EMBL" id="CP060244">
    <property type="protein sequence ID" value="QNT78507.1"/>
    <property type="molecule type" value="Genomic_DNA"/>
</dbReference>
<dbReference type="KEGG" id="ebla:JGUZn3_12810"/>